<feature type="compositionally biased region" description="Polar residues" evidence="1">
    <location>
        <begin position="1"/>
        <end position="13"/>
    </location>
</feature>
<feature type="region of interest" description="Disordered" evidence="1">
    <location>
        <begin position="1"/>
        <end position="118"/>
    </location>
</feature>
<dbReference type="AlphaFoldDB" id="A0A510IH26"/>
<organism evidence="3 4">
    <name type="scientific">Vibrio rotiferianus</name>
    <dbReference type="NCBI Taxonomy" id="190895"/>
    <lineage>
        <taxon>Bacteria</taxon>
        <taxon>Pseudomonadati</taxon>
        <taxon>Pseudomonadota</taxon>
        <taxon>Gammaproteobacteria</taxon>
        <taxon>Vibrionales</taxon>
        <taxon>Vibrionaceae</taxon>
        <taxon>Vibrio</taxon>
    </lineage>
</organism>
<dbReference type="PROSITE" id="PS50887">
    <property type="entry name" value="GGDEF"/>
    <property type="match status" value="1"/>
</dbReference>
<sequence>MINVQSLVGSMSPQPFGATKIGQSTVDQPSADPNIAFGQYVHLSHAQQPIDESAPEKVGDQEREPQSESFEAIVHSDTLLEQRLEPKSHDISTPSSLKEETGVPLPSVQGAPHSEASDLSELARISEHLQKLNSELKNQSSSLPYANDSSVIVPSNRLFIPEKVTASQHMINTSVNEGSFDGNQRIQSGSLQALVNSTAKPVQVEGPTQTATSSIQPTPLTAPTVVSNPQPVEVTHSSSSGTLKTPASGTEWASMQIDTKAGKWGEQMMQVLHDRVTLQAQQNMQEAKIRLDPPELGKIDLLVRVEGDRLNVQINANAAATREALVQISERLRAELQQQNFVHVDVNVGSDQGGGQQNHNESQEEANTPIFSARESSNGQHTFTAMSSEHWLNTQA</sequence>
<dbReference type="Pfam" id="PF02120">
    <property type="entry name" value="Flg_hook"/>
    <property type="match status" value="1"/>
</dbReference>
<feature type="compositionally biased region" description="Basic and acidic residues" evidence="1">
    <location>
        <begin position="78"/>
        <end position="90"/>
    </location>
</feature>
<dbReference type="PANTHER" id="PTHR37533">
    <property type="entry name" value="FLAGELLAR HOOK-LENGTH CONTROL PROTEIN"/>
    <property type="match status" value="1"/>
</dbReference>
<name>A0A510IH26_9VIBR</name>
<dbReference type="PANTHER" id="PTHR37533:SF2">
    <property type="entry name" value="FLAGELLAR HOOK-LENGTH CONTROL PROTEIN"/>
    <property type="match status" value="1"/>
</dbReference>
<gene>
    <name evidence="3" type="ORF">VroAM7_43890</name>
</gene>
<dbReference type="InterPro" id="IPR052563">
    <property type="entry name" value="FliK"/>
</dbReference>
<dbReference type="CDD" id="cd17470">
    <property type="entry name" value="T3SS_Flik_C"/>
    <property type="match status" value="1"/>
</dbReference>
<dbReference type="InterPro" id="IPR038610">
    <property type="entry name" value="FliK-like_C_sf"/>
</dbReference>
<protein>
    <recommendedName>
        <fullName evidence="2">GGDEF domain-containing protein</fullName>
    </recommendedName>
</protein>
<feature type="compositionally biased region" description="Basic and acidic residues" evidence="1">
    <location>
        <begin position="54"/>
        <end position="66"/>
    </location>
</feature>
<proteinExistence type="predicted"/>
<evidence type="ECO:0000259" key="2">
    <source>
        <dbReference type="PROSITE" id="PS50887"/>
    </source>
</evidence>
<dbReference type="InterPro" id="IPR021136">
    <property type="entry name" value="Flagellar_hook_control-like_C"/>
</dbReference>
<feature type="region of interest" description="Disordered" evidence="1">
    <location>
        <begin position="375"/>
        <end position="396"/>
    </location>
</feature>
<accession>A0A510IH26</accession>
<dbReference type="RefSeq" id="WP_232055394.1">
    <property type="nucleotide sequence ID" value="NZ_AP019799.1"/>
</dbReference>
<dbReference type="EMBL" id="AP019799">
    <property type="protein sequence ID" value="BBL91736.1"/>
    <property type="molecule type" value="Genomic_DNA"/>
</dbReference>
<evidence type="ECO:0000256" key="1">
    <source>
        <dbReference type="SAM" id="MobiDB-lite"/>
    </source>
</evidence>
<evidence type="ECO:0000313" key="3">
    <source>
        <dbReference type="EMBL" id="BBL91736.1"/>
    </source>
</evidence>
<feature type="domain" description="GGDEF" evidence="2">
    <location>
        <begin position="250"/>
        <end position="388"/>
    </location>
</feature>
<dbReference type="Gene3D" id="3.30.750.140">
    <property type="match status" value="1"/>
</dbReference>
<reference evidence="4" key="1">
    <citation type="submission" date="2019-07" db="EMBL/GenBank/DDBJ databases">
        <title>Complete Genome Sequences of Vibrion rotiferianus strain AM7.</title>
        <authorList>
            <person name="Miyazaki K."/>
            <person name="Wiseschart A."/>
            <person name="Pootanakit K."/>
            <person name="Ishimori K."/>
            <person name="Kitahara K."/>
        </authorList>
    </citation>
    <scope>NUCLEOTIDE SEQUENCE [LARGE SCALE GENOMIC DNA]</scope>
    <source>
        <strain evidence="4">AM7</strain>
    </source>
</reference>
<dbReference type="Proteomes" id="UP000315115">
    <property type="component" value="Chromosome 2"/>
</dbReference>
<evidence type="ECO:0000313" key="4">
    <source>
        <dbReference type="Proteomes" id="UP000315115"/>
    </source>
</evidence>
<dbReference type="InterPro" id="IPR000160">
    <property type="entry name" value="GGDEF_dom"/>
</dbReference>